<dbReference type="Proteomes" id="UP000236291">
    <property type="component" value="Unassembled WGS sequence"/>
</dbReference>
<evidence type="ECO:0000256" key="1">
    <source>
        <dbReference type="SAM" id="Phobius"/>
    </source>
</evidence>
<dbReference type="EMBL" id="ASHM01100418">
    <property type="protein sequence ID" value="PNX66894.1"/>
    <property type="molecule type" value="Genomic_DNA"/>
</dbReference>
<feature type="transmembrane region" description="Helical" evidence="1">
    <location>
        <begin position="34"/>
        <end position="58"/>
    </location>
</feature>
<comment type="caution">
    <text evidence="2">The sequence shown here is derived from an EMBL/GenBank/DDBJ whole genome shotgun (WGS) entry which is preliminary data.</text>
</comment>
<feature type="non-terminal residue" evidence="2">
    <location>
        <position position="1"/>
    </location>
</feature>
<organism evidence="2 3">
    <name type="scientific">Trifolium pratense</name>
    <name type="common">Red clover</name>
    <dbReference type="NCBI Taxonomy" id="57577"/>
    <lineage>
        <taxon>Eukaryota</taxon>
        <taxon>Viridiplantae</taxon>
        <taxon>Streptophyta</taxon>
        <taxon>Embryophyta</taxon>
        <taxon>Tracheophyta</taxon>
        <taxon>Spermatophyta</taxon>
        <taxon>Magnoliopsida</taxon>
        <taxon>eudicotyledons</taxon>
        <taxon>Gunneridae</taxon>
        <taxon>Pentapetalae</taxon>
        <taxon>rosids</taxon>
        <taxon>fabids</taxon>
        <taxon>Fabales</taxon>
        <taxon>Fabaceae</taxon>
        <taxon>Papilionoideae</taxon>
        <taxon>50 kb inversion clade</taxon>
        <taxon>NPAAA clade</taxon>
        <taxon>Hologalegina</taxon>
        <taxon>IRL clade</taxon>
        <taxon>Trifolieae</taxon>
        <taxon>Trifolium</taxon>
    </lineage>
</organism>
<dbReference type="AlphaFoldDB" id="A0A2K3KKT5"/>
<reference evidence="2 3" key="1">
    <citation type="journal article" date="2014" name="Am. J. Bot.">
        <title>Genome assembly and annotation for red clover (Trifolium pratense; Fabaceae).</title>
        <authorList>
            <person name="Istvanek J."/>
            <person name="Jaros M."/>
            <person name="Krenek A."/>
            <person name="Repkova J."/>
        </authorList>
    </citation>
    <scope>NUCLEOTIDE SEQUENCE [LARGE SCALE GENOMIC DNA]</scope>
    <source>
        <strain evidence="3">cv. Tatra</strain>
        <tissue evidence="2">Young leaves</tissue>
    </source>
</reference>
<name>A0A2K3KKT5_TRIPR</name>
<proteinExistence type="predicted"/>
<keyword evidence="1" id="KW-1133">Transmembrane helix</keyword>
<feature type="transmembrane region" description="Helical" evidence="1">
    <location>
        <begin position="64"/>
        <end position="84"/>
    </location>
</feature>
<sequence>IQADGGVMSDSGPPNHHVSLSSPVDVPLRAGKLLLLRILTLLVRSCVGCLSFGGLLLFPSGCGGLVRIWRFGVVFGVAVVSFVWSGRGGEWRFLVVLVFEDLW</sequence>
<evidence type="ECO:0000313" key="2">
    <source>
        <dbReference type="EMBL" id="PNX66894.1"/>
    </source>
</evidence>
<feature type="non-terminal residue" evidence="2">
    <location>
        <position position="103"/>
    </location>
</feature>
<keyword evidence="1" id="KW-0812">Transmembrane</keyword>
<evidence type="ECO:0000313" key="3">
    <source>
        <dbReference type="Proteomes" id="UP000236291"/>
    </source>
</evidence>
<gene>
    <name evidence="2" type="ORF">L195_g055335</name>
</gene>
<keyword evidence="1" id="KW-0472">Membrane</keyword>
<reference evidence="2 3" key="2">
    <citation type="journal article" date="2017" name="Front. Plant Sci.">
        <title>Gene Classification and Mining of Molecular Markers Useful in Red Clover (Trifolium pratense) Breeding.</title>
        <authorList>
            <person name="Istvanek J."/>
            <person name="Dluhosova J."/>
            <person name="Dluhos P."/>
            <person name="Patkova L."/>
            <person name="Nedelnik J."/>
            <person name="Repkova J."/>
        </authorList>
    </citation>
    <scope>NUCLEOTIDE SEQUENCE [LARGE SCALE GENOMIC DNA]</scope>
    <source>
        <strain evidence="3">cv. Tatra</strain>
        <tissue evidence="2">Young leaves</tissue>
    </source>
</reference>
<accession>A0A2K3KKT5</accession>
<protein>
    <submittedName>
        <fullName evidence="2">Uncharacterized protein</fullName>
    </submittedName>
</protein>